<evidence type="ECO:0000256" key="1">
    <source>
        <dbReference type="SAM" id="MobiDB-lite"/>
    </source>
</evidence>
<feature type="compositionally biased region" description="Polar residues" evidence="1">
    <location>
        <begin position="464"/>
        <end position="473"/>
    </location>
</feature>
<dbReference type="InterPro" id="IPR000719">
    <property type="entry name" value="Prot_kinase_dom"/>
</dbReference>
<dbReference type="PROSITE" id="PS50011">
    <property type="entry name" value="PROTEIN_KINASE_DOM"/>
    <property type="match status" value="1"/>
</dbReference>
<dbReference type="Pfam" id="PF00069">
    <property type="entry name" value="Pkinase"/>
    <property type="match status" value="1"/>
</dbReference>
<feature type="compositionally biased region" description="Low complexity" evidence="1">
    <location>
        <begin position="442"/>
        <end position="457"/>
    </location>
</feature>
<feature type="compositionally biased region" description="Low complexity" evidence="1">
    <location>
        <begin position="1363"/>
        <end position="1382"/>
    </location>
</feature>
<keyword evidence="4" id="KW-1185">Reference proteome</keyword>
<feature type="compositionally biased region" description="Acidic residues" evidence="1">
    <location>
        <begin position="640"/>
        <end position="649"/>
    </location>
</feature>
<reference evidence="3" key="2">
    <citation type="submission" date="2023-05" db="EMBL/GenBank/DDBJ databases">
        <authorList>
            <consortium name="Lawrence Berkeley National Laboratory"/>
            <person name="Steindorff A."/>
            <person name="Hensen N."/>
            <person name="Bonometti L."/>
            <person name="Westerberg I."/>
            <person name="Brannstrom I.O."/>
            <person name="Guillou S."/>
            <person name="Cros-Aarteil S."/>
            <person name="Calhoun S."/>
            <person name="Haridas S."/>
            <person name="Kuo A."/>
            <person name="Mondo S."/>
            <person name="Pangilinan J."/>
            <person name="Riley R."/>
            <person name="Labutti K."/>
            <person name="Andreopoulos B."/>
            <person name="Lipzen A."/>
            <person name="Chen C."/>
            <person name="Yanf M."/>
            <person name="Daum C."/>
            <person name="Ng V."/>
            <person name="Clum A."/>
            <person name="Ohm R."/>
            <person name="Martin F."/>
            <person name="Silar P."/>
            <person name="Natvig D."/>
            <person name="Lalanne C."/>
            <person name="Gautier V."/>
            <person name="Ament-Velasquez S.L."/>
            <person name="Kruys A."/>
            <person name="Hutchinson M.I."/>
            <person name="Powell A.J."/>
            <person name="Barry K."/>
            <person name="Miller A.N."/>
            <person name="Grigoriev I.V."/>
            <person name="Debuchy R."/>
            <person name="Gladieux P."/>
            <person name="Thoren M.H."/>
            <person name="Johannesson H."/>
        </authorList>
    </citation>
    <scope>NUCLEOTIDE SEQUENCE</scope>
    <source>
        <strain evidence="3">PSN243</strain>
    </source>
</reference>
<dbReference type="Gene3D" id="1.10.510.10">
    <property type="entry name" value="Transferase(Phosphotransferase) domain 1"/>
    <property type="match status" value="1"/>
</dbReference>
<feature type="domain" description="Protein kinase" evidence="2">
    <location>
        <begin position="68"/>
        <end position="408"/>
    </location>
</feature>
<comment type="caution">
    <text evidence="3">The sequence shown here is derived from an EMBL/GenBank/DDBJ whole genome shotgun (WGS) entry which is preliminary data.</text>
</comment>
<dbReference type="Proteomes" id="UP001321760">
    <property type="component" value="Unassembled WGS sequence"/>
</dbReference>
<dbReference type="InterPro" id="IPR011009">
    <property type="entry name" value="Kinase-like_dom_sf"/>
</dbReference>
<dbReference type="PANTHER" id="PTHR44329">
    <property type="entry name" value="SERINE/THREONINE-PROTEIN KINASE TNNI3K-RELATED"/>
    <property type="match status" value="1"/>
</dbReference>
<dbReference type="SMART" id="SM00220">
    <property type="entry name" value="S_TKc"/>
    <property type="match status" value="1"/>
</dbReference>
<dbReference type="InterPro" id="IPR051681">
    <property type="entry name" value="Ser/Thr_Kinases-Pseudokinases"/>
</dbReference>
<accession>A0AAV9G866</accession>
<dbReference type="GO" id="GO:0004674">
    <property type="term" value="F:protein serine/threonine kinase activity"/>
    <property type="evidence" value="ECO:0007669"/>
    <property type="project" value="TreeGrafter"/>
</dbReference>
<evidence type="ECO:0000259" key="2">
    <source>
        <dbReference type="PROSITE" id="PS50011"/>
    </source>
</evidence>
<name>A0AAV9G866_9PEZI</name>
<sequence length="1408" mass="157700">MLQAVFISHNITDDSLPLRYRPPSWPDGRFFHDFFKDFMPHQWQFFPLPFHRDVFDDRQIGDECILPISSPKIVAQGITTIERVDIDTELNLLLPQQHGNRRPIKNTFVFKLYMGKIYEHAFKKHLQALLRVQKPPSPNIIEFYGSFRQLGNYCLVLEHADGGNLEEFFSCQPAPTTAEDVRQFWMSLLHVFAGLDRIHGLLQYGEDGDDITSSIHLGIAPENILLVLGPSGSPYDFTPKIANFGIYDVGWKFSIDFLTGATKMSNPTFSAPELLRLGQKTRAIVRPPLTRVTTSADIFSMGAVLSHTAAWVTGNHDEQSAYFQTRKMYHASRVPRFVGSEYEGCFHDSQNVLPVVAEQHLKCRKNCLPSDDVTPKVLDLVEQYMLVESPKNRWRARDILERMEKDWMSQTPPQSTAPPQHRTASPAPTEADTRGVHSGPDTTLTSSSRLTRSLSSSGSAHDPTVTSVTNRDTIASSATQGKVADFADAASVYTSDVPDSARYMEELATSLFQDSLVPDAQSLERILAILPELLWALALKVGAEEGATVDHFEAMKFIQQKRRKIAEHFEEYYLRDKTDTDPKLRDTSSCPSPTQKVQEWNLNEAISNAMGGIEDPSSLAMDPRPTLEASFQDADRDTSSEDENVEDEFQPSKYRDLVRNSSAFQWALHRVRLEVGFGVSDASVMEDIATRIRTAFYSQRENCIVSSKRGPPRCSMLFRSDWDPLAFYHEQQYTGPPGDALEGAIVISQCGIDGDAEAMSFVDYLSRTWPMLGPNLMSLVKHVTQGERGSVFSVKDGVVETIVEVGQLYGWMITALHAAPGDVIASASPTIDITSNENPDPEYTGTFRLKHDTSSPCSSGQCWQNLFRNPLVVSGYPVRRRPLGQKPGLEISLGMLAAMLGTRQLGVFNGKIFLHGFCTMLVPTMYDEGIVHWHVLFNEDGKRMSFLDGRVSAAVQGFDLSKHLLPSAIEDTRHIVGWCRHSRNYVGKYTHLVIPIVLFHCGKKDKPARAAKASDYHKQLEWAEDKFVVLYDCEERRAWLVDGLSVLLHLVLARVAHRRRKGRIVLFGEDDIQGPNTPYIGKAAAKQVLYNTANMSLKVYERWNRVVEETSKKGKEPAEVNEKTQKTWEQLPDLVADVYNMLAILFDIQTDELTADGLGARIRKSPRRNLEGWDFQHIAAGTDPLWPKVAFLRDIGLGWVDLARGIRAITLFGVGFGNVVQPEGQTKFARWSALPTGKDLLATTTPVIQDIMHSVYRNPSNNGDRFWELFPDIYWHSPDKVFEECSCEETTPDGNVCDRVQVLLPTKFPSLFTRRFRSPPQPFPEHGALVFGHSLKFPLAWKWEPSSLPTECRQSTFGWASLSSSRIGSSSTGTSASSLSGRQPDNGEGGSSVSSAHDMDSAVLVGYL</sequence>
<proteinExistence type="predicted"/>
<reference evidence="3" key="1">
    <citation type="journal article" date="2023" name="Mol. Phylogenet. Evol.">
        <title>Genome-scale phylogeny and comparative genomics of the fungal order Sordariales.</title>
        <authorList>
            <person name="Hensen N."/>
            <person name="Bonometti L."/>
            <person name="Westerberg I."/>
            <person name="Brannstrom I.O."/>
            <person name="Guillou S."/>
            <person name="Cros-Aarteil S."/>
            <person name="Calhoun S."/>
            <person name="Haridas S."/>
            <person name="Kuo A."/>
            <person name="Mondo S."/>
            <person name="Pangilinan J."/>
            <person name="Riley R."/>
            <person name="LaButti K."/>
            <person name="Andreopoulos B."/>
            <person name="Lipzen A."/>
            <person name="Chen C."/>
            <person name="Yan M."/>
            <person name="Daum C."/>
            <person name="Ng V."/>
            <person name="Clum A."/>
            <person name="Steindorff A."/>
            <person name="Ohm R.A."/>
            <person name="Martin F."/>
            <person name="Silar P."/>
            <person name="Natvig D.O."/>
            <person name="Lalanne C."/>
            <person name="Gautier V."/>
            <person name="Ament-Velasquez S.L."/>
            <person name="Kruys A."/>
            <person name="Hutchinson M.I."/>
            <person name="Powell A.J."/>
            <person name="Barry K."/>
            <person name="Miller A.N."/>
            <person name="Grigoriev I.V."/>
            <person name="Debuchy R."/>
            <person name="Gladieux P."/>
            <person name="Hiltunen Thoren M."/>
            <person name="Johannesson H."/>
        </authorList>
    </citation>
    <scope>NUCLEOTIDE SEQUENCE</scope>
    <source>
        <strain evidence="3">PSN243</strain>
    </source>
</reference>
<gene>
    <name evidence="3" type="ORF">QBC34DRAFT_487752</name>
</gene>
<organism evidence="3 4">
    <name type="scientific">Podospora aff. communis PSN243</name>
    <dbReference type="NCBI Taxonomy" id="3040156"/>
    <lineage>
        <taxon>Eukaryota</taxon>
        <taxon>Fungi</taxon>
        <taxon>Dikarya</taxon>
        <taxon>Ascomycota</taxon>
        <taxon>Pezizomycotina</taxon>
        <taxon>Sordariomycetes</taxon>
        <taxon>Sordariomycetidae</taxon>
        <taxon>Sordariales</taxon>
        <taxon>Podosporaceae</taxon>
        <taxon>Podospora</taxon>
    </lineage>
</organism>
<evidence type="ECO:0000313" key="4">
    <source>
        <dbReference type="Proteomes" id="UP001321760"/>
    </source>
</evidence>
<feature type="region of interest" description="Disordered" evidence="1">
    <location>
        <begin position="405"/>
        <end position="473"/>
    </location>
</feature>
<protein>
    <recommendedName>
        <fullName evidence="2">Protein kinase domain-containing protein</fullName>
    </recommendedName>
</protein>
<dbReference type="EMBL" id="MU865975">
    <property type="protein sequence ID" value="KAK4444608.1"/>
    <property type="molecule type" value="Genomic_DNA"/>
</dbReference>
<dbReference type="GO" id="GO:0005524">
    <property type="term" value="F:ATP binding"/>
    <property type="evidence" value="ECO:0007669"/>
    <property type="project" value="InterPro"/>
</dbReference>
<feature type="compositionally biased region" description="Low complexity" evidence="1">
    <location>
        <begin position="409"/>
        <end position="420"/>
    </location>
</feature>
<dbReference type="SUPFAM" id="SSF56112">
    <property type="entry name" value="Protein kinase-like (PK-like)"/>
    <property type="match status" value="1"/>
</dbReference>
<feature type="region of interest" description="Disordered" evidence="1">
    <location>
        <begin position="630"/>
        <end position="649"/>
    </location>
</feature>
<feature type="region of interest" description="Disordered" evidence="1">
    <location>
        <begin position="1363"/>
        <end position="1396"/>
    </location>
</feature>
<evidence type="ECO:0000313" key="3">
    <source>
        <dbReference type="EMBL" id="KAK4444608.1"/>
    </source>
</evidence>